<evidence type="ECO:0000259" key="3">
    <source>
        <dbReference type="PROSITE" id="PS50137"/>
    </source>
</evidence>
<dbReference type="WBParaSite" id="SBAD_0000573101-mRNA-1">
    <property type="protein sequence ID" value="SBAD_0000573101-mRNA-1"/>
    <property type="gene ID" value="SBAD_0000573101"/>
</dbReference>
<feature type="compositionally biased region" description="Low complexity" evidence="2">
    <location>
        <begin position="42"/>
        <end position="60"/>
    </location>
</feature>
<dbReference type="AlphaFoldDB" id="A0A183IPG2"/>
<feature type="domain" description="DRBM" evidence="3">
    <location>
        <begin position="70"/>
        <end position="154"/>
    </location>
</feature>
<evidence type="ECO:0000313" key="5">
    <source>
        <dbReference type="Proteomes" id="UP000270296"/>
    </source>
</evidence>
<sequence>MRFKSWSEHRAFHKRLKQEKQLESAGISRDGGNEGINCPAKSTTVSSSASLSSMMSTGGSRPTLPSNGKTSIAVLHEYVQKVLKGLISYEFSETRNAANPYCATVKLMTVGRSRGDAVGISQEDSLCTIGTGVGNSKKNAKLEAAKQALHVLIPGIEFNDDGVADVTPHDDVIQLFDLIQITDSRVHELSAKAGQPTPFVILQECLKRNSALGNTTINMKIERIKHQQHEFILNVGKHEVRVFCSNKKEGKQKAAQSMLERLHPQIKTWGSLIRLYGYGAQRRLQETRKEKDSIIRLQSQSKRQPNEPNTAILSKLRSEMKKLYDKYKRGESPTNSANVSTVIVKGIDI</sequence>
<dbReference type="OrthoDB" id="112668at2759"/>
<dbReference type="Pfam" id="PF00035">
    <property type="entry name" value="dsrm"/>
    <property type="match status" value="2"/>
</dbReference>
<evidence type="ECO:0000256" key="2">
    <source>
        <dbReference type="SAM" id="MobiDB-lite"/>
    </source>
</evidence>
<dbReference type="PANTHER" id="PTHR13482:SF3">
    <property type="entry name" value="MICROPROCESSOR COMPLEX SUBUNIT DGCR8"/>
    <property type="match status" value="1"/>
</dbReference>
<dbReference type="GO" id="GO:0031053">
    <property type="term" value="P:primary miRNA processing"/>
    <property type="evidence" value="ECO:0007669"/>
    <property type="project" value="InterPro"/>
</dbReference>
<keyword evidence="5" id="KW-1185">Reference proteome</keyword>
<protein>
    <submittedName>
        <fullName evidence="6">DRBM domain-containing protein</fullName>
    </submittedName>
</protein>
<proteinExistence type="predicted"/>
<dbReference type="Gene3D" id="3.30.160.20">
    <property type="match status" value="2"/>
</dbReference>
<dbReference type="GO" id="GO:0070877">
    <property type="term" value="C:microprocessor complex"/>
    <property type="evidence" value="ECO:0007669"/>
    <property type="project" value="InterPro"/>
</dbReference>
<dbReference type="GO" id="GO:0003725">
    <property type="term" value="F:double-stranded RNA binding"/>
    <property type="evidence" value="ECO:0007669"/>
    <property type="project" value="TreeGrafter"/>
</dbReference>
<keyword evidence="1" id="KW-0694">RNA-binding</keyword>
<dbReference type="FunFam" id="3.30.160.20:FF:000021">
    <property type="entry name" value="Microprocessor complex subunit DGCR8"/>
    <property type="match status" value="1"/>
</dbReference>
<dbReference type="SMART" id="SM00358">
    <property type="entry name" value="DSRM"/>
    <property type="match status" value="2"/>
</dbReference>
<reference evidence="4 5" key="2">
    <citation type="submission" date="2018-11" db="EMBL/GenBank/DDBJ databases">
        <authorList>
            <consortium name="Pathogen Informatics"/>
        </authorList>
    </citation>
    <scope>NUCLEOTIDE SEQUENCE [LARGE SCALE GENOMIC DNA]</scope>
</reference>
<dbReference type="PROSITE" id="PS50137">
    <property type="entry name" value="DS_RBD"/>
    <property type="match status" value="1"/>
</dbReference>
<evidence type="ECO:0000313" key="6">
    <source>
        <dbReference type="WBParaSite" id="SBAD_0000573101-mRNA-1"/>
    </source>
</evidence>
<reference evidence="6" key="1">
    <citation type="submission" date="2016-06" db="UniProtKB">
        <authorList>
            <consortium name="WormBaseParasite"/>
        </authorList>
    </citation>
    <scope>IDENTIFICATION</scope>
</reference>
<dbReference type="Proteomes" id="UP000270296">
    <property type="component" value="Unassembled WGS sequence"/>
</dbReference>
<dbReference type="CDD" id="cd19867">
    <property type="entry name" value="DSRM_DGCR8_rpt1"/>
    <property type="match status" value="1"/>
</dbReference>
<dbReference type="GO" id="GO:0042802">
    <property type="term" value="F:identical protein binding"/>
    <property type="evidence" value="ECO:0007669"/>
    <property type="project" value="InterPro"/>
</dbReference>
<dbReference type="CDD" id="cd19868">
    <property type="entry name" value="DSRM_DGCR8_rpt2"/>
    <property type="match status" value="1"/>
</dbReference>
<dbReference type="InterPro" id="IPR014720">
    <property type="entry name" value="dsRBD_dom"/>
</dbReference>
<dbReference type="Gene3D" id="3.30.160.590">
    <property type="match status" value="1"/>
</dbReference>
<dbReference type="GO" id="GO:0070878">
    <property type="term" value="F:primary miRNA binding"/>
    <property type="evidence" value="ECO:0007669"/>
    <property type="project" value="TreeGrafter"/>
</dbReference>
<dbReference type="GO" id="GO:0020037">
    <property type="term" value="F:heme binding"/>
    <property type="evidence" value="ECO:0007669"/>
    <property type="project" value="InterPro"/>
</dbReference>
<evidence type="ECO:0000256" key="1">
    <source>
        <dbReference type="PROSITE-ProRule" id="PRU00266"/>
    </source>
</evidence>
<gene>
    <name evidence="4" type="ORF">SBAD_LOCUS5509</name>
</gene>
<organism evidence="6">
    <name type="scientific">Soboliphyme baturini</name>
    <dbReference type="NCBI Taxonomy" id="241478"/>
    <lineage>
        <taxon>Eukaryota</taxon>
        <taxon>Metazoa</taxon>
        <taxon>Ecdysozoa</taxon>
        <taxon>Nematoda</taxon>
        <taxon>Enoplea</taxon>
        <taxon>Dorylaimia</taxon>
        <taxon>Dioctophymatida</taxon>
        <taxon>Dioctophymatoidea</taxon>
        <taxon>Soboliphymatidae</taxon>
        <taxon>Soboliphyme</taxon>
    </lineage>
</organism>
<dbReference type="InterPro" id="IPR040375">
    <property type="entry name" value="DGCR8"/>
</dbReference>
<accession>A0A183IPG2</accession>
<dbReference type="PANTHER" id="PTHR13482">
    <property type="entry name" value="MICRORNA PROCESSOR COMPLEX SUBUNIT DGCR8"/>
    <property type="match status" value="1"/>
</dbReference>
<name>A0A183IPG2_9BILA</name>
<dbReference type="EMBL" id="UZAM01009040">
    <property type="protein sequence ID" value="VDP07452.1"/>
    <property type="molecule type" value="Genomic_DNA"/>
</dbReference>
<evidence type="ECO:0000313" key="4">
    <source>
        <dbReference type="EMBL" id="VDP07452.1"/>
    </source>
</evidence>
<feature type="region of interest" description="Disordered" evidence="2">
    <location>
        <begin position="17"/>
        <end position="66"/>
    </location>
</feature>
<dbReference type="SUPFAM" id="SSF54768">
    <property type="entry name" value="dsRNA-binding domain-like"/>
    <property type="match status" value="2"/>
</dbReference>